<feature type="domain" description="Novel STAND NTPase 1" evidence="6">
    <location>
        <begin position="253"/>
        <end position="649"/>
    </location>
</feature>
<feature type="repeat" description="WD" evidence="3">
    <location>
        <begin position="1288"/>
        <end position="1322"/>
    </location>
</feature>
<evidence type="ECO:0000259" key="6">
    <source>
        <dbReference type="Pfam" id="PF20703"/>
    </source>
</evidence>
<dbReference type="SUPFAM" id="SSF50978">
    <property type="entry name" value="WD40 repeat-like"/>
    <property type="match status" value="2"/>
</dbReference>
<dbReference type="Gene3D" id="3.40.50.1460">
    <property type="match status" value="1"/>
</dbReference>
<dbReference type="InterPro" id="IPR027417">
    <property type="entry name" value="P-loop_NTPase"/>
</dbReference>
<dbReference type="SUPFAM" id="SSF52129">
    <property type="entry name" value="Caspase-like"/>
    <property type="match status" value="1"/>
</dbReference>
<feature type="repeat" description="WD" evidence="3">
    <location>
        <begin position="910"/>
        <end position="944"/>
    </location>
</feature>
<dbReference type="Pfam" id="PF00656">
    <property type="entry name" value="Peptidase_C14"/>
    <property type="match status" value="1"/>
</dbReference>
<dbReference type="GO" id="GO:0006508">
    <property type="term" value="P:proteolysis"/>
    <property type="evidence" value="ECO:0007669"/>
    <property type="project" value="InterPro"/>
</dbReference>
<evidence type="ECO:0000313" key="7">
    <source>
        <dbReference type="EMBL" id="AFY87540.1"/>
    </source>
</evidence>
<dbReference type="eggNOG" id="COG0419">
    <property type="taxonomic scope" value="Bacteria"/>
</dbReference>
<feature type="repeat" description="WD" evidence="3">
    <location>
        <begin position="1120"/>
        <end position="1154"/>
    </location>
</feature>
<feature type="repeat" description="WD" evidence="3">
    <location>
        <begin position="837"/>
        <end position="858"/>
    </location>
</feature>
<dbReference type="PATRIC" id="fig|251229.3.peg.2403"/>
<dbReference type="InterPro" id="IPR011600">
    <property type="entry name" value="Pept_C14_caspase"/>
</dbReference>
<dbReference type="InterPro" id="IPR015943">
    <property type="entry name" value="WD40/YVTN_repeat-like_dom_sf"/>
</dbReference>
<dbReference type="eggNOG" id="COG2319">
    <property type="taxonomic scope" value="Bacteria"/>
</dbReference>
<keyword evidence="8" id="KW-1185">Reference proteome</keyword>
<evidence type="ECO:0000256" key="3">
    <source>
        <dbReference type="PROSITE-ProRule" id="PRU00221"/>
    </source>
</evidence>
<dbReference type="OrthoDB" id="464342at2"/>
<dbReference type="Pfam" id="PF20703">
    <property type="entry name" value="nSTAND1"/>
    <property type="match status" value="1"/>
</dbReference>
<dbReference type="SMART" id="SM00320">
    <property type="entry name" value="WD40"/>
    <property type="match status" value="14"/>
</dbReference>
<dbReference type="SUPFAM" id="SSF52540">
    <property type="entry name" value="P-loop containing nucleoside triphosphate hydrolases"/>
    <property type="match status" value="1"/>
</dbReference>
<feature type="repeat" description="WD" evidence="3">
    <location>
        <begin position="1036"/>
        <end position="1070"/>
    </location>
</feature>
<accession>K9TY81</accession>
<feature type="repeat" description="WD" evidence="3">
    <location>
        <begin position="1204"/>
        <end position="1238"/>
    </location>
</feature>
<sequence>MASEWTAQVIGINYYPDFSKLKPLTAATQDAKKIAEKIEQYGYRTFRVQRLPETSNQKGESQNDLQAVVKAKELREAITNLFNPPPPNPPAETALFFFSGHGWYHTINGKREVFLATSDAFPEEKIYGISLRWLGKQLQKSQVKRVIVWLDCCYSGELIGYIPTDKDYCLITATRSYETGVEIPHEQGLLTQALLEGLNPENDPDGIVNSHKLADSIEKRMAQTSQRPLIANSQRAILLTTGLPKKSFQDKCPYRSLSYFSENKEDAEVFYGREALTKQLIQKLGNKQRLITVLGASGSGKSSLLRAGLLYGLKLGQEIPGSDRWMYITPFTPKETPLKSLLAAFSRSFPDLSLSQNATVNIFHQTVEKLKVLNTPTVLIIDQFEECFTMCDESKQKEFFKYLRELIDSVDTICILIGMRSDFRARLREYPQVAEKIDKHFIVEHLNSQEIEAAITKPADLVGVGIEGELKRKLIDDVEDYPGSLPLLQYTLTELWRESRQQGEKFLYLKTYEGLGGIEGTLQKRADEIYNSLLAEEKTVARRIFLELTQMGETTDTRRRARLQEMANSHHSLELLQQVSEKLADKDARLITKTDDEESHDVILDVVHEALLRHWTQLNEWKREYQNAIAIERRIEASAQEWQENERKPEYLLQETRLGWAEEYLEKYSSLGMLDGLAEEYIEESQKLRDRLHQQEKESRRRELETARQLAQFQKEARQQAEQRAEEQAKTNKKLRSRAVGLGVVSVLAVVAAGSNMVFWQNAKRQATNAELGEKVTTIDNLLTTKPVERLVLAIQATGQSLSELNRVTAAVESSLLQVVQTDIRERNRLSSGWATAISPDGATIVTGSSDGNLQLWDRKGKAIGKPFVGHTDSVQSVAFSPDGKSIVSGSRDSSVRLWDLQGQPIGKPFEGHTGFVYSVAFSPDGKSIVSGSGDSSVRLWDLQGQPIGKPFEGHKGFVYSVGFSPDGKSIVSGSGDNTLRLWNLQGQAIGKPFVGHRSFVQSVGFSPDGKSIVSGSGDNTLRLWNLQGKAIGKPFIGHTNYVLSVTFSPDGKSIVSGSDDNSVRLWNLQGQPIGKPLVGHTQRVYSVAFSPDGKSIVSGSDDNSVRLWDLQGQPIGKSFVAYTNSVWSVGFSPDGKSIASGSGDNSVRLWNLQGQPIGKPFVGHTNSVWSVAFSPDGKLIVSGSNDNTLRLWNLQGQPIGKPFVGHTNYVNSVGFSPDGKLIVSGSGDNTLRLWNLQGKAIGKPFVGHTNYVLSVAFSPDGKFIASGSDDNSVRLWNLQGQPIGKPFIGHTNSVWSVGFSPDGKLIVSGSDDNTLRLWNLQGQPIGKPFVGHTDSVFSVAFSPDGKSIVSGSRDNTLRLWDLQGQLTSILQGHENTIFSVAFSSNGRYIVSGSQDNTLRLWDRELKVEQLLKIACNQLHEHTLLVKDKVAGDTCLKWGGWNDRQKDEFQARRDRLSERSLEDR</sequence>
<dbReference type="InterPro" id="IPR049052">
    <property type="entry name" value="nSTAND1"/>
</dbReference>
<feature type="repeat" description="WD" evidence="3">
    <location>
        <begin position="1078"/>
        <end position="1112"/>
    </location>
</feature>
<dbReference type="Proteomes" id="UP000010384">
    <property type="component" value="Chromosome"/>
</dbReference>
<keyword evidence="2" id="KW-0677">Repeat</keyword>
<evidence type="ECO:0000256" key="4">
    <source>
        <dbReference type="SAM" id="Coils"/>
    </source>
</evidence>
<evidence type="ECO:0000313" key="8">
    <source>
        <dbReference type="Proteomes" id="UP000010384"/>
    </source>
</evidence>
<feature type="repeat" description="WD" evidence="3">
    <location>
        <begin position="994"/>
        <end position="1028"/>
    </location>
</feature>
<feature type="domain" description="Peptidase C14 caspase" evidence="5">
    <location>
        <begin position="7"/>
        <end position="232"/>
    </location>
</feature>
<dbReference type="PRINTS" id="PR00320">
    <property type="entry name" value="GPROTEINBRPT"/>
</dbReference>
<dbReference type="PROSITE" id="PS50082">
    <property type="entry name" value="WD_REPEATS_2"/>
    <property type="match status" value="14"/>
</dbReference>
<gene>
    <name evidence="7" type="ORF">Chro_2033</name>
</gene>
<dbReference type="GO" id="GO:0004197">
    <property type="term" value="F:cysteine-type endopeptidase activity"/>
    <property type="evidence" value="ECO:0007669"/>
    <property type="project" value="InterPro"/>
</dbReference>
<feature type="coiled-coil region" evidence="4">
    <location>
        <begin position="678"/>
        <end position="738"/>
    </location>
</feature>
<feature type="repeat" description="WD" evidence="3">
    <location>
        <begin position="1330"/>
        <end position="1364"/>
    </location>
</feature>
<dbReference type="CDD" id="cd00200">
    <property type="entry name" value="WD40"/>
    <property type="match status" value="2"/>
</dbReference>
<dbReference type="EMBL" id="CP003597">
    <property type="protein sequence ID" value="AFY87540.1"/>
    <property type="molecule type" value="Genomic_DNA"/>
</dbReference>
<dbReference type="HOGENOM" id="CLU_002352_0_0_3"/>
<dbReference type="Pfam" id="PF00400">
    <property type="entry name" value="WD40"/>
    <property type="match status" value="14"/>
</dbReference>
<dbReference type="PANTHER" id="PTHR19848">
    <property type="entry name" value="WD40 REPEAT PROTEIN"/>
    <property type="match status" value="1"/>
</dbReference>
<feature type="repeat" description="WD" evidence="3">
    <location>
        <begin position="952"/>
        <end position="986"/>
    </location>
</feature>
<dbReference type="InterPro" id="IPR001680">
    <property type="entry name" value="WD40_rpt"/>
</dbReference>
<evidence type="ECO:0000256" key="1">
    <source>
        <dbReference type="ARBA" id="ARBA00022574"/>
    </source>
</evidence>
<dbReference type="PROSITE" id="PS50294">
    <property type="entry name" value="WD_REPEATS_REGION"/>
    <property type="match status" value="13"/>
</dbReference>
<dbReference type="STRING" id="251229.Chro_2033"/>
<dbReference type="InterPro" id="IPR019775">
    <property type="entry name" value="WD40_repeat_CS"/>
</dbReference>
<dbReference type="SUPFAM" id="SSF50998">
    <property type="entry name" value="Quinoprotein alcohol dehydrogenase-like"/>
    <property type="match status" value="1"/>
</dbReference>
<dbReference type="eggNOG" id="COG4249">
    <property type="taxonomic scope" value="Bacteria"/>
</dbReference>
<feature type="repeat" description="WD" evidence="3">
    <location>
        <begin position="1371"/>
        <end position="1403"/>
    </location>
</feature>
<dbReference type="KEGG" id="cthe:Chro_2033"/>
<protein>
    <submittedName>
        <fullName evidence="7">WD40 repeat, subgroup</fullName>
    </submittedName>
</protein>
<proteinExistence type="predicted"/>
<dbReference type="Gene3D" id="3.40.50.300">
    <property type="entry name" value="P-loop containing nucleotide triphosphate hydrolases"/>
    <property type="match status" value="1"/>
</dbReference>
<dbReference type="InterPro" id="IPR029030">
    <property type="entry name" value="Caspase-like_dom_sf"/>
</dbReference>
<dbReference type="PROSITE" id="PS00678">
    <property type="entry name" value="WD_REPEATS_1"/>
    <property type="match status" value="12"/>
</dbReference>
<feature type="repeat" description="WD" evidence="3">
    <location>
        <begin position="1162"/>
        <end position="1196"/>
    </location>
</feature>
<dbReference type="InterPro" id="IPR011047">
    <property type="entry name" value="Quinoprotein_ADH-like_sf"/>
</dbReference>
<dbReference type="CDD" id="cd22249">
    <property type="entry name" value="UDM1_RNF168_RNF169-like"/>
    <property type="match status" value="1"/>
</dbReference>
<dbReference type="RefSeq" id="WP_015154088.1">
    <property type="nucleotide sequence ID" value="NC_019695.1"/>
</dbReference>
<dbReference type="InterPro" id="IPR036322">
    <property type="entry name" value="WD40_repeat_dom_sf"/>
</dbReference>
<dbReference type="InParanoid" id="K9TY81"/>
<dbReference type="PANTHER" id="PTHR19848:SF8">
    <property type="entry name" value="F-BOX AND WD REPEAT DOMAIN CONTAINING 7"/>
    <property type="match status" value="1"/>
</dbReference>
<evidence type="ECO:0000259" key="5">
    <source>
        <dbReference type="Pfam" id="PF00656"/>
    </source>
</evidence>
<reference evidence="7 8" key="1">
    <citation type="submission" date="2012-06" db="EMBL/GenBank/DDBJ databases">
        <title>Finished chromosome of genome of Chroococcidiopsis thermalis PCC 7203.</title>
        <authorList>
            <consortium name="US DOE Joint Genome Institute"/>
            <person name="Gugger M."/>
            <person name="Coursin T."/>
            <person name="Rippka R."/>
            <person name="Tandeau De Marsac N."/>
            <person name="Huntemann M."/>
            <person name="Wei C.-L."/>
            <person name="Han J."/>
            <person name="Detter J.C."/>
            <person name="Han C."/>
            <person name="Tapia R."/>
            <person name="Davenport K."/>
            <person name="Daligault H."/>
            <person name="Erkkila T."/>
            <person name="Gu W."/>
            <person name="Munk A.C.C."/>
            <person name="Teshima H."/>
            <person name="Xu Y."/>
            <person name="Chain P."/>
            <person name="Chen A."/>
            <person name="Krypides N."/>
            <person name="Mavromatis K."/>
            <person name="Markowitz V."/>
            <person name="Szeto E."/>
            <person name="Ivanova N."/>
            <person name="Mikhailova N."/>
            <person name="Ovchinnikova G."/>
            <person name="Pagani I."/>
            <person name="Pati A."/>
            <person name="Goodwin L."/>
            <person name="Peters L."/>
            <person name="Pitluck S."/>
            <person name="Woyke T."/>
            <person name="Kerfeld C."/>
        </authorList>
    </citation>
    <scope>NUCLEOTIDE SEQUENCE [LARGE SCALE GENOMIC DNA]</scope>
    <source>
        <strain evidence="7 8">PCC 7203</strain>
    </source>
</reference>
<keyword evidence="4" id="KW-0175">Coiled coil</keyword>
<name>K9TY81_CHRTP</name>
<feature type="repeat" description="WD" evidence="3">
    <location>
        <begin position="1246"/>
        <end position="1280"/>
    </location>
</feature>
<dbReference type="Gene3D" id="2.130.10.10">
    <property type="entry name" value="YVTN repeat-like/Quinoprotein amine dehydrogenase"/>
    <property type="match status" value="6"/>
</dbReference>
<keyword evidence="1 3" id="KW-0853">WD repeat</keyword>
<dbReference type="InterPro" id="IPR020472">
    <property type="entry name" value="WD40_PAC1"/>
</dbReference>
<organism evidence="7 8">
    <name type="scientific">Chroococcidiopsis thermalis (strain PCC 7203)</name>
    <dbReference type="NCBI Taxonomy" id="251229"/>
    <lineage>
        <taxon>Bacteria</taxon>
        <taxon>Bacillati</taxon>
        <taxon>Cyanobacteriota</taxon>
        <taxon>Cyanophyceae</taxon>
        <taxon>Chroococcidiopsidales</taxon>
        <taxon>Chroococcidiopsidaceae</taxon>
        <taxon>Chroococcidiopsis</taxon>
    </lineage>
</organism>
<feature type="repeat" description="WD" evidence="3">
    <location>
        <begin position="868"/>
        <end position="902"/>
    </location>
</feature>
<evidence type="ECO:0000256" key="2">
    <source>
        <dbReference type="ARBA" id="ARBA00022737"/>
    </source>
</evidence>